<evidence type="ECO:0000256" key="1">
    <source>
        <dbReference type="SAM" id="MobiDB-lite"/>
    </source>
</evidence>
<reference evidence="2 3" key="1">
    <citation type="submission" date="2024-08" db="EMBL/GenBank/DDBJ databases">
        <title>Gnathostoma spinigerum genome.</title>
        <authorList>
            <person name="Gonzalez-Bertolin B."/>
            <person name="Monzon S."/>
            <person name="Zaballos A."/>
            <person name="Jimenez P."/>
            <person name="Dekumyoy P."/>
            <person name="Varona S."/>
            <person name="Cuesta I."/>
            <person name="Sumanam S."/>
            <person name="Adisakwattana P."/>
            <person name="Gasser R.B."/>
            <person name="Hernandez-Gonzalez A."/>
            <person name="Young N.D."/>
            <person name="Perteguer M.J."/>
        </authorList>
    </citation>
    <scope>NUCLEOTIDE SEQUENCE [LARGE SCALE GENOMIC DNA]</scope>
    <source>
        <strain evidence="2">AL3</strain>
        <tissue evidence="2">Liver</tissue>
    </source>
</reference>
<keyword evidence="3" id="KW-1185">Reference proteome</keyword>
<name>A0ABD6E290_9BILA</name>
<proteinExistence type="predicted"/>
<protein>
    <recommendedName>
        <fullName evidence="4">Protein kinase domain-containing protein</fullName>
    </recommendedName>
</protein>
<evidence type="ECO:0000313" key="2">
    <source>
        <dbReference type="EMBL" id="MFH4973315.1"/>
    </source>
</evidence>
<evidence type="ECO:0000313" key="3">
    <source>
        <dbReference type="Proteomes" id="UP001608902"/>
    </source>
</evidence>
<comment type="caution">
    <text evidence="2">The sequence shown here is derived from an EMBL/GenBank/DDBJ whole genome shotgun (WGS) entry which is preliminary data.</text>
</comment>
<gene>
    <name evidence="2" type="ORF">AB6A40_000024</name>
</gene>
<dbReference type="EMBL" id="JBGFUD010000005">
    <property type="protein sequence ID" value="MFH4973315.1"/>
    <property type="molecule type" value="Genomic_DNA"/>
</dbReference>
<sequence>MREESKNCLTRALITHRELEPGNLVLDRDYELSDWKYISEPRCEDWSYRPAKQLVVEDRQEKSTGSGDYTSEELPEINNVEVTLKTSKIAPESVDNDEPYEEEEMDGVNVHWQVLDDRSHP</sequence>
<organism evidence="2 3">
    <name type="scientific">Gnathostoma spinigerum</name>
    <dbReference type="NCBI Taxonomy" id="75299"/>
    <lineage>
        <taxon>Eukaryota</taxon>
        <taxon>Metazoa</taxon>
        <taxon>Ecdysozoa</taxon>
        <taxon>Nematoda</taxon>
        <taxon>Chromadorea</taxon>
        <taxon>Rhabditida</taxon>
        <taxon>Spirurina</taxon>
        <taxon>Gnathostomatomorpha</taxon>
        <taxon>Gnathostomatoidea</taxon>
        <taxon>Gnathostomatidae</taxon>
        <taxon>Gnathostoma</taxon>
    </lineage>
</organism>
<evidence type="ECO:0008006" key="4">
    <source>
        <dbReference type="Google" id="ProtNLM"/>
    </source>
</evidence>
<feature type="region of interest" description="Disordered" evidence="1">
    <location>
        <begin position="57"/>
        <end position="76"/>
    </location>
</feature>
<accession>A0ABD6E290</accession>
<dbReference type="Proteomes" id="UP001608902">
    <property type="component" value="Unassembled WGS sequence"/>
</dbReference>
<dbReference type="AlphaFoldDB" id="A0ABD6E290"/>